<evidence type="ECO:0000313" key="2">
    <source>
        <dbReference type="EMBL" id="KAK2021255.1"/>
    </source>
</evidence>
<comment type="caution">
    <text evidence="2">The sequence shown here is derived from an EMBL/GenBank/DDBJ whole genome shotgun (WGS) entry which is preliminary data.</text>
</comment>
<protein>
    <submittedName>
        <fullName evidence="2">Uncharacterized protein</fullName>
    </submittedName>
</protein>
<name>A0AAD9LWV0_9PEZI</name>
<proteinExistence type="predicted"/>
<feature type="compositionally biased region" description="Basic and acidic residues" evidence="1">
    <location>
        <begin position="52"/>
        <end position="63"/>
    </location>
</feature>
<keyword evidence="3" id="KW-1185">Reference proteome</keyword>
<dbReference type="AlphaFoldDB" id="A0AAD9LWV0"/>
<dbReference type="Proteomes" id="UP001232148">
    <property type="component" value="Unassembled WGS sequence"/>
</dbReference>
<evidence type="ECO:0000313" key="3">
    <source>
        <dbReference type="Proteomes" id="UP001232148"/>
    </source>
</evidence>
<feature type="region of interest" description="Disordered" evidence="1">
    <location>
        <begin position="41"/>
        <end position="105"/>
    </location>
</feature>
<organism evidence="2 3">
    <name type="scientific">Colletotrichum zoysiae</name>
    <dbReference type="NCBI Taxonomy" id="1216348"/>
    <lineage>
        <taxon>Eukaryota</taxon>
        <taxon>Fungi</taxon>
        <taxon>Dikarya</taxon>
        <taxon>Ascomycota</taxon>
        <taxon>Pezizomycotina</taxon>
        <taxon>Sordariomycetes</taxon>
        <taxon>Hypocreomycetidae</taxon>
        <taxon>Glomerellales</taxon>
        <taxon>Glomerellaceae</taxon>
        <taxon>Colletotrichum</taxon>
        <taxon>Colletotrichum graminicola species complex</taxon>
    </lineage>
</organism>
<sequence>MSAENCILHRAGHMQQHVSLVILAPFFASSKAVLITPPPDVRLSRARSRPGKKGDSHRARTQEDAVANAIRVRKPHLGGGRTQRRVVPKPGEAETGRTTPPGIPVRSRQIAVRDDTGPRLKSNRQLRVFTATSSNTGGAKGIVVVYFTLIFSKGKKSSPDALVRPFKARG</sequence>
<feature type="compositionally biased region" description="Basic residues" evidence="1">
    <location>
        <begin position="71"/>
        <end position="87"/>
    </location>
</feature>
<accession>A0AAD9LWV0</accession>
<dbReference type="EMBL" id="MU843121">
    <property type="protein sequence ID" value="KAK2021255.1"/>
    <property type="molecule type" value="Genomic_DNA"/>
</dbReference>
<evidence type="ECO:0000256" key="1">
    <source>
        <dbReference type="SAM" id="MobiDB-lite"/>
    </source>
</evidence>
<reference evidence="2" key="1">
    <citation type="submission" date="2021-06" db="EMBL/GenBank/DDBJ databases">
        <title>Comparative genomics, transcriptomics and evolutionary studies reveal genomic signatures of adaptation to plant cell wall in hemibiotrophic fungi.</title>
        <authorList>
            <consortium name="DOE Joint Genome Institute"/>
            <person name="Baroncelli R."/>
            <person name="Diaz J.F."/>
            <person name="Benocci T."/>
            <person name="Peng M."/>
            <person name="Battaglia E."/>
            <person name="Haridas S."/>
            <person name="Andreopoulos W."/>
            <person name="Labutti K."/>
            <person name="Pangilinan J."/>
            <person name="Floch G.L."/>
            <person name="Makela M.R."/>
            <person name="Henrissat B."/>
            <person name="Grigoriev I.V."/>
            <person name="Crouch J.A."/>
            <person name="De Vries R.P."/>
            <person name="Sukno S.A."/>
            <person name="Thon M.R."/>
        </authorList>
    </citation>
    <scope>NUCLEOTIDE SEQUENCE</scope>
    <source>
        <strain evidence="2">MAFF235873</strain>
    </source>
</reference>
<gene>
    <name evidence="2" type="ORF">LX32DRAFT_264690</name>
</gene>